<dbReference type="PANTHER" id="PTHR11730:SF60">
    <property type="entry name" value="RH50, ISOFORM D"/>
    <property type="match status" value="1"/>
</dbReference>
<feature type="domain" description="Ammonium transporter AmtB-like" evidence="7">
    <location>
        <begin position="174"/>
        <end position="257"/>
    </location>
</feature>
<feature type="domain" description="Ammonium transporter AmtB-like" evidence="7">
    <location>
        <begin position="20"/>
        <end position="166"/>
    </location>
</feature>
<dbReference type="InterPro" id="IPR024041">
    <property type="entry name" value="NH4_transpt_AmtB-like_dom"/>
</dbReference>
<organism evidence="8 9">
    <name type="scientific">Tegillarca granosa</name>
    <name type="common">Malaysian cockle</name>
    <name type="synonym">Anadara granosa</name>
    <dbReference type="NCBI Taxonomy" id="220873"/>
    <lineage>
        <taxon>Eukaryota</taxon>
        <taxon>Metazoa</taxon>
        <taxon>Spiralia</taxon>
        <taxon>Lophotrochozoa</taxon>
        <taxon>Mollusca</taxon>
        <taxon>Bivalvia</taxon>
        <taxon>Autobranchia</taxon>
        <taxon>Pteriomorphia</taxon>
        <taxon>Arcoida</taxon>
        <taxon>Arcoidea</taxon>
        <taxon>Arcidae</taxon>
        <taxon>Tegillarca</taxon>
    </lineage>
</organism>
<feature type="transmembrane region" description="Helical" evidence="6">
    <location>
        <begin position="150"/>
        <end position="169"/>
    </location>
</feature>
<evidence type="ECO:0000256" key="1">
    <source>
        <dbReference type="ARBA" id="ARBA00004141"/>
    </source>
</evidence>
<feature type="transmembrane region" description="Helical" evidence="6">
    <location>
        <begin position="121"/>
        <end position="143"/>
    </location>
</feature>
<feature type="transmembrane region" description="Helical" evidence="6">
    <location>
        <begin position="80"/>
        <end position="101"/>
    </location>
</feature>
<feature type="transmembrane region" description="Helical" evidence="6">
    <location>
        <begin position="9"/>
        <end position="28"/>
    </location>
</feature>
<gene>
    <name evidence="8" type="ORF">KUTeg_006502</name>
</gene>
<dbReference type="InterPro" id="IPR029020">
    <property type="entry name" value="Ammonium/urea_transptr"/>
</dbReference>
<evidence type="ECO:0000256" key="3">
    <source>
        <dbReference type="ARBA" id="ARBA00022692"/>
    </source>
</evidence>
<accession>A0ABQ9FGP2</accession>
<evidence type="ECO:0000259" key="7">
    <source>
        <dbReference type="Pfam" id="PF00909"/>
    </source>
</evidence>
<dbReference type="PRINTS" id="PR00342">
    <property type="entry name" value="RHESUSRHD"/>
</dbReference>
<evidence type="ECO:0000313" key="9">
    <source>
        <dbReference type="Proteomes" id="UP001217089"/>
    </source>
</evidence>
<evidence type="ECO:0000256" key="5">
    <source>
        <dbReference type="ARBA" id="ARBA00023136"/>
    </source>
</evidence>
<keyword evidence="5 6" id="KW-0472">Membrane</keyword>
<name>A0ABQ9FGP2_TEGGR</name>
<dbReference type="SUPFAM" id="SSF111352">
    <property type="entry name" value="Ammonium transporter"/>
    <property type="match status" value="2"/>
</dbReference>
<sequence length="387" mass="42506">MASFRRGKFPIVALSLQVIFIVIFGLLGKYDKAATAKNRTIEDANKHLATYPMFQDVHVMIFIGFGFLMTFLKRYGYSAIAFNLLIAAFVLQWAIIVRGIIHQVLSHEKGDDDSKSFGIGVTQLLTADFAAATVLISFGAVLGKTSPLQLLIMALLEVVMAQINEWIGYDLLKVHIQNATLAGGVAVGTTAHMPIQPWGAALIGSLAGLLSVFGYKYLTPCLSKKLKIHDTCGVNNLHGMPGIFAGIVGAIVAAAASYDSWGYTLYSIFPAIAPARNSSLPEMHTSMFPNIDIPAGEGRSGIEQGGYQMLALVITLVFRNHWRFFDSELKTHIRSRIYCLLLRAPIWDNPKGNVLFDDQDFFEVAEDGFPLVEHTRGDKDDQNGTRM</sequence>
<evidence type="ECO:0000256" key="4">
    <source>
        <dbReference type="ARBA" id="ARBA00022989"/>
    </source>
</evidence>
<feature type="transmembrane region" description="Helical" evidence="6">
    <location>
        <begin position="48"/>
        <end position="68"/>
    </location>
</feature>
<comment type="caution">
    <text evidence="8">The sequence shown here is derived from an EMBL/GenBank/DDBJ whole genome shotgun (WGS) entry which is preliminary data.</text>
</comment>
<dbReference type="Pfam" id="PF00909">
    <property type="entry name" value="Ammonium_transp"/>
    <property type="match status" value="2"/>
</dbReference>
<evidence type="ECO:0000256" key="6">
    <source>
        <dbReference type="SAM" id="Phobius"/>
    </source>
</evidence>
<comment type="subcellular location">
    <subcellularLocation>
        <location evidence="1">Membrane</location>
        <topology evidence="1">Multi-pass membrane protein</topology>
    </subcellularLocation>
</comment>
<keyword evidence="4 6" id="KW-1133">Transmembrane helix</keyword>
<dbReference type="Proteomes" id="UP001217089">
    <property type="component" value="Unassembled WGS sequence"/>
</dbReference>
<dbReference type="PANTHER" id="PTHR11730">
    <property type="entry name" value="AMMONIUM TRANSPORTER"/>
    <property type="match status" value="1"/>
</dbReference>
<dbReference type="InterPro" id="IPR002229">
    <property type="entry name" value="RhesusRHD"/>
</dbReference>
<comment type="similarity">
    <text evidence="2">Belongs to the ammonium transporter (TC 2.A.49) family. Rh subfamily.</text>
</comment>
<evidence type="ECO:0000256" key="2">
    <source>
        <dbReference type="ARBA" id="ARBA00011036"/>
    </source>
</evidence>
<feature type="transmembrane region" description="Helical" evidence="6">
    <location>
        <begin position="239"/>
        <end position="258"/>
    </location>
</feature>
<protein>
    <recommendedName>
        <fullName evidence="7">Ammonium transporter AmtB-like domain-containing protein</fullName>
    </recommendedName>
</protein>
<keyword evidence="9" id="KW-1185">Reference proteome</keyword>
<dbReference type="Gene3D" id="1.10.3430.10">
    <property type="entry name" value="Ammonium transporter AmtB like domains"/>
    <property type="match status" value="2"/>
</dbReference>
<keyword evidence="3 6" id="KW-0812">Transmembrane</keyword>
<evidence type="ECO:0000313" key="8">
    <source>
        <dbReference type="EMBL" id="KAJ8316488.1"/>
    </source>
</evidence>
<feature type="transmembrane region" description="Helical" evidence="6">
    <location>
        <begin position="198"/>
        <end position="218"/>
    </location>
</feature>
<proteinExistence type="inferred from homology"/>
<dbReference type="EMBL" id="JARBDR010000328">
    <property type="protein sequence ID" value="KAJ8316488.1"/>
    <property type="molecule type" value="Genomic_DNA"/>
</dbReference>
<reference evidence="8 9" key="1">
    <citation type="submission" date="2022-12" db="EMBL/GenBank/DDBJ databases">
        <title>Chromosome-level genome of Tegillarca granosa.</title>
        <authorList>
            <person name="Kim J."/>
        </authorList>
    </citation>
    <scope>NUCLEOTIDE SEQUENCE [LARGE SCALE GENOMIC DNA]</scope>
    <source>
        <strain evidence="8">Teg-2019</strain>
        <tissue evidence="8">Adductor muscle</tissue>
    </source>
</reference>